<dbReference type="CDD" id="cd13585">
    <property type="entry name" value="PBP2_TMBP_like"/>
    <property type="match status" value="1"/>
</dbReference>
<dbReference type="GO" id="GO:0042597">
    <property type="term" value="C:periplasmic space"/>
    <property type="evidence" value="ECO:0007669"/>
    <property type="project" value="UniProtKB-SubCell"/>
</dbReference>
<feature type="chain" id="PRO_5003370040" evidence="8">
    <location>
        <begin position="23"/>
        <end position="427"/>
    </location>
</feature>
<evidence type="ECO:0000256" key="1">
    <source>
        <dbReference type="ARBA" id="ARBA00004418"/>
    </source>
</evidence>
<dbReference type="InterPro" id="IPR050490">
    <property type="entry name" value="Bact_solute-bd_prot1"/>
</dbReference>
<dbReference type="OrthoDB" id="9764112at2"/>
<protein>
    <submittedName>
        <fullName evidence="9">Extracellular solute-binding protein family 1</fullName>
    </submittedName>
</protein>
<proteinExistence type="inferred from homology"/>
<dbReference type="HOGENOM" id="CLU_031285_2_4_12"/>
<dbReference type="STRING" id="744872.Spica_0713"/>
<keyword evidence="4 8" id="KW-0732">Signal</keyword>
<reference evidence="10" key="1">
    <citation type="journal article" date="2013" name="Stand. Genomic Sci.">
        <title>Genome sequence of the thermophilic fresh-water bacterium Spirochaeta caldaria type strain (H1(T)), reclassification of Spirochaeta caldaria, Spirochaeta stenostrepta, and Spirochaeta zuelzerae in the genus Treponema as Treponema caldaria comb. nov., Treponema stenostrepta comb. nov., and Treponema zuelzerae comb. nov., and emendation of the genus Treponema.</title>
        <authorList>
            <person name="Abt B."/>
            <person name="Goker M."/>
            <person name="Scheuner C."/>
            <person name="Han C."/>
            <person name="Lu M."/>
            <person name="Misra M."/>
            <person name="Lapidus A."/>
            <person name="Nolan M."/>
            <person name="Lucas S."/>
            <person name="Hammon N."/>
            <person name="Deshpande S."/>
            <person name="Cheng J.F."/>
            <person name="Tapia R."/>
            <person name="Goodwin L.A."/>
            <person name="Pitluck S."/>
            <person name="Liolios K."/>
            <person name="Pagani I."/>
            <person name="Ivanova N."/>
            <person name="Mavromatis K."/>
            <person name="Mikhailova N."/>
            <person name="Huntemann M."/>
            <person name="Pati A."/>
            <person name="Chen A."/>
            <person name="Palaniappan K."/>
            <person name="Land M."/>
            <person name="Hauser L."/>
            <person name="Jeffries C.D."/>
            <person name="Rohde M."/>
            <person name="Spring S."/>
            <person name="Gronow S."/>
            <person name="Detter J.C."/>
            <person name="Bristow J."/>
            <person name="Eisen J.A."/>
            <person name="Markowitz V."/>
            <person name="Hugenholtz P."/>
            <person name="Kyrpides N.C."/>
            <person name="Woyke T."/>
            <person name="Klenk H.P."/>
        </authorList>
    </citation>
    <scope>NUCLEOTIDE SEQUENCE</scope>
    <source>
        <strain evidence="10">ATCC 51460 / DSM 7334 / H1</strain>
    </source>
</reference>
<comment type="similarity">
    <text evidence="2">Belongs to the bacterial solute-binding protein 1 family.</text>
</comment>
<keyword evidence="7" id="KW-0449">Lipoprotein</keyword>
<evidence type="ECO:0000256" key="6">
    <source>
        <dbReference type="ARBA" id="ARBA00023139"/>
    </source>
</evidence>
<dbReference type="PANTHER" id="PTHR43649:SF33">
    <property type="entry name" value="POLYGALACTURONAN_RHAMNOGALACTURONAN-BINDING PROTEIN YTCQ"/>
    <property type="match status" value="1"/>
</dbReference>
<keyword evidence="6" id="KW-0564">Palmitate</keyword>
<name>F8EYS1_GRAC1</name>
<dbReference type="RefSeq" id="WP_013968179.1">
    <property type="nucleotide sequence ID" value="NC_015732.1"/>
</dbReference>
<dbReference type="eggNOG" id="COG1653">
    <property type="taxonomic scope" value="Bacteria"/>
</dbReference>
<keyword evidence="10" id="KW-1185">Reference proteome</keyword>
<dbReference type="PANTHER" id="PTHR43649">
    <property type="entry name" value="ARABINOSE-BINDING PROTEIN-RELATED"/>
    <property type="match status" value="1"/>
</dbReference>
<dbReference type="Proteomes" id="UP000000503">
    <property type="component" value="Chromosome"/>
</dbReference>
<evidence type="ECO:0000256" key="7">
    <source>
        <dbReference type="ARBA" id="ARBA00023288"/>
    </source>
</evidence>
<dbReference type="KEGG" id="scd:Spica_0713"/>
<organism evidence="9 10">
    <name type="scientific">Gracilinema caldarium (strain ATCC 51460 / DSM 7334 / H1)</name>
    <name type="common">Treponema caldarium</name>
    <dbReference type="NCBI Taxonomy" id="744872"/>
    <lineage>
        <taxon>Bacteria</taxon>
        <taxon>Pseudomonadati</taxon>
        <taxon>Spirochaetota</taxon>
        <taxon>Spirochaetia</taxon>
        <taxon>Spirochaetales</taxon>
        <taxon>Breznakiellaceae</taxon>
        <taxon>Gracilinema</taxon>
    </lineage>
</organism>
<evidence type="ECO:0000313" key="10">
    <source>
        <dbReference type="Proteomes" id="UP000000503"/>
    </source>
</evidence>
<comment type="subcellular location">
    <subcellularLocation>
        <location evidence="1">Periplasm</location>
    </subcellularLocation>
</comment>
<dbReference type="SUPFAM" id="SSF53850">
    <property type="entry name" value="Periplasmic binding protein-like II"/>
    <property type="match status" value="1"/>
</dbReference>
<dbReference type="Gene3D" id="3.40.190.10">
    <property type="entry name" value="Periplasmic binding protein-like II"/>
    <property type="match status" value="1"/>
</dbReference>
<dbReference type="InterPro" id="IPR006059">
    <property type="entry name" value="SBP"/>
</dbReference>
<keyword evidence="5" id="KW-0472">Membrane</keyword>
<evidence type="ECO:0000256" key="4">
    <source>
        <dbReference type="ARBA" id="ARBA00022729"/>
    </source>
</evidence>
<evidence type="ECO:0000256" key="2">
    <source>
        <dbReference type="ARBA" id="ARBA00008520"/>
    </source>
</evidence>
<dbReference type="AlphaFoldDB" id="F8EYS1"/>
<evidence type="ECO:0000256" key="8">
    <source>
        <dbReference type="SAM" id="SignalP"/>
    </source>
</evidence>
<keyword evidence="3" id="KW-1003">Cell membrane</keyword>
<evidence type="ECO:0000256" key="3">
    <source>
        <dbReference type="ARBA" id="ARBA00022475"/>
    </source>
</evidence>
<evidence type="ECO:0000256" key="5">
    <source>
        <dbReference type="ARBA" id="ARBA00023136"/>
    </source>
</evidence>
<feature type="signal peptide" evidence="8">
    <location>
        <begin position="1"/>
        <end position="22"/>
    </location>
</feature>
<evidence type="ECO:0000313" key="9">
    <source>
        <dbReference type="EMBL" id="AEJ18867.1"/>
    </source>
</evidence>
<accession>F8EYS1</accession>
<gene>
    <name evidence="9" type="ordered locus">Spica_0713</name>
</gene>
<dbReference type="Pfam" id="PF01547">
    <property type="entry name" value="SBP_bac_1"/>
    <property type="match status" value="1"/>
</dbReference>
<dbReference type="EMBL" id="CP002868">
    <property type="protein sequence ID" value="AEJ18867.1"/>
    <property type="molecule type" value="Genomic_DNA"/>
</dbReference>
<sequence length="427" mass="48109">MTFRLKSITFCFLFLGVSLLFATPESKKKTTLSFWTFQELHTTFMKDAVESWNNTHPNEQIELKMDVLPYDDLHNKLLISLQAGVGAPDIVDIEISKFANFIKSKNPPLVPLNKYLKNDLDKVIIGRMDSYKKDGNYYGIDYHVGASVIYYNIEILNQAGVDINKIVTWDDFYSAGKQVLSRTGKPMCTVESTEHWSFYPLIVQQGSDFLDKNGNGQLDNPINVKTLEFLKKLVDEGVAIIAPGGYHHSEEYWSFMNNSGAASVWMPLWYMGRFTSYMPKLSGKIAVRPLPVWTKGGARSAGMGGTGTAITKQSKYQDLACRFLVYAKASKEGSIKTWTILGFDPIRWDAWSDPAMKAKNQYTDYFGSSIFDMLLSIKDEIKGINVSSKFPQAVTLVQKNVMFKVLGEKSMTPQQALSEANKILNSK</sequence>